<accession>A0A0F9U9R3</accession>
<organism evidence="1">
    <name type="scientific">marine sediment metagenome</name>
    <dbReference type="NCBI Taxonomy" id="412755"/>
    <lineage>
        <taxon>unclassified sequences</taxon>
        <taxon>metagenomes</taxon>
        <taxon>ecological metagenomes</taxon>
    </lineage>
</organism>
<sequence length="572" mass="61914">MIRKHRSFVSALALSLSMALPVAADSVSGAYLAGRYASMRSDFAEAARYYGEALAQEPKNIEFLESTVLAYLSLGEIDKALPLARVITGGDQASQVAYLVTTAGMAQAEDYQGLLDQNADTGGIGPWVDGLIKAWAYVGIGDMTAAIGKFDELSTEAGMQGFVLYHKALALASVGDFEGAEAIFGSNMAGSAGQTRRGVIARAEILGQLGRKDQALSLLAASFGDSMDPELETLMNALNGDAPVSFGQVPDAKAGIAEVFFTFAAVLRNESAGDHYVLLYSRIARYLRPDHIDDLLLTADLLENIGQYDLAMQELQAVPADNPAYHAAELGRAAILRRSDKPEQAIEVLKQLTRSYGELPSVHSALGDALRAQNDFIGAIKAYDRALELTPQTNPQRWVLLYARGIAEERSGDGKAAESDFRAALEINPDQPQVLNFLGYSLVEQGRNLDEALNMIERAVAASPNSGYIVDSLGWVLYRLGRYDEAVEQMERAAELVAVDAVVNDHLGDVYWAVGRKREAEFQWRRALSFVDPQDTDSEADPKRIRRKLEVGLDAVLADEGASPLIKVSVSK</sequence>
<dbReference type="EMBL" id="LAZR01000779">
    <property type="protein sequence ID" value="KKN58036.1"/>
    <property type="molecule type" value="Genomic_DNA"/>
</dbReference>
<gene>
    <name evidence="1" type="ORF">LCGC14_0556050</name>
</gene>
<reference evidence="1" key="1">
    <citation type="journal article" date="2015" name="Nature">
        <title>Complex archaea that bridge the gap between prokaryotes and eukaryotes.</title>
        <authorList>
            <person name="Spang A."/>
            <person name="Saw J.H."/>
            <person name="Jorgensen S.L."/>
            <person name="Zaremba-Niedzwiedzka K."/>
            <person name="Martijn J."/>
            <person name="Lind A.E."/>
            <person name="van Eijk R."/>
            <person name="Schleper C."/>
            <person name="Guy L."/>
            <person name="Ettema T.J."/>
        </authorList>
    </citation>
    <scope>NUCLEOTIDE SEQUENCE</scope>
</reference>
<dbReference type="InterPro" id="IPR019734">
    <property type="entry name" value="TPR_rpt"/>
</dbReference>
<dbReference type="PANTHER" id="PTHR12558">
    <property type="entry name" value="CELL DIVISION CYCLE 16,23,27"/>
    <property type="match status" value="1"/>
</dbReference>
<dbReference type="PANTHER" id="PTHR12558:SF13">
    <property type="entry name" value="CELL DIVISION CYCLE PROTEIN 27 HOMOLOG"/>
    <property type="match status" value="1"/>
</dbReference>
<evidence type="ECO:0000313" key="1">
    <source>
        <dbReference type="EMBL" id="KKN58036.1"/>
    </source>
</evidence>
<protein>
    <recommendedName>
        <fullName evidence="2">Tetratricopeptide repeat-like domain-containing protein</fullName>
    </recommendedName>
</protein>
<dbReference type="InterPro" id="IPR011990">
    <property type="entry name" value="TPR-like_helical_dom_sf"/>
</dbReference>
<dbReference type="AlphaFoldDB" id="A0A0F9U9R3"/>
<comment type="caution">
    <text evidence="1">The sequence shown here is derived from an EMBL/GenBank/DDBJ whole genome shotgun (WGS) entry which is preliminary data.</text>
</comment>
<dbReference type="SUPFAM" id="SSF48452">
    <property type="entry name" value="TPR-like"/>
    <property type="match status" value="2"/>
</dbReference>
<evidence type="ECO:0008006" key="2">
    <source>
        <dbReference type="Google" id="ProtNLM"/>
    </source>
</evidence>
<dbReference type="PROSITE" id="PS50005">
    <property type="entry name" value="TPR"/>
    <property type="match status" value="2"/>
</dbReference>
<dbReference type="SMART" id="SM00028">
    <property type="entry name" value="TPR"/>
    <property type="match status" value="7"/>
</dbReference>
<name>A0A0F9U9R3_9ZZZZ</name>
<dbReference type="Gene3D" id="1.25.40.10">
    <property type="entry name" value="Tetratricopeptide repeat domain"/>
    <property type="match status" value="3"/>
</dbReference>
<dbReference type="Pfam" id="PF13432">
    <property type="entry name" value="TPR_16"/>
    <property type="match status" value="3"/>
</dbReference>
<proteinExistence type="predicted"/>